<organism evidence="2 3">
    <name type="scientific">Segatella copri</name>
    <dbReference type="NCBI Taxonomy" id="165179"/>
    <lineage>
        <taxon>Bacteria</taxon>
        <taxon>Pseudomonadati</taxon>
        <taxon>Bacteroidota</taxon>
        <taxon>Bacteroidia</taxon>
        <taxon>Bacteroidales</taxon>
        <taxon>Prevotellaceae</taxon>
        <taxon>Segatella</taxon>
    </lineage>
</organism>
<protein>
    <submittedName>
        <fullName evidence="2">Uncharacterized protein</fullName>
    </submittedName>
</protein>
<feature type="chain" id="PRO_5043722680" evidence="1">
    <location>
        <begin position="23"/>
        <end position="369"/>
    </location>
</feature>
<keyword evidence="1" id="KW-0732">Signal</keyword>
<evidence type="ECO:0000256" key="1">
    <source>
        <dbReference type="SAM" id="SignalP"/>
    </source>
</evidence>
<dbReference type="PROSITE" id="PS51257">
    <property type="entry name" value="PROKAR_LIPOPROTEIN"/>
    <property type="match status" value="1"/>
</dbReference>
<proteinExistence type="predicted"/>
<accession>A0AAW5IN53</accession>
<comment type="caution">
    <text evidence="2">The sequence shown here is derived from an EMBL/GenBank/DDBJ whole genome shotgun (WGS) entry which is preliminary data.</text>
</comment>
<dbReference type="Gene3D" id="2.130.10.10">
    <property type="entry name" value="YVTN repeat-like/Quinoprotein amine dehydrogenase"/>
    <property type="match status" value="1"/>
</dbReference>
<dbReference type="EMBL" id="JANDWZ010000011">
    <property type="protein sequence ID" value="MCP9564226.1"/>
    <property type="molecule type" value="Genomic_DNA"/>
</dbReference>
<dbReference type="InterPro" id="IPR015943">
    <property type="entry name" value="WD40/YVTN_repeat-like_dom_sf"/>
</dbReference>
<feature type="signal peptide" evidence="1">
    <location>
        <begin position="1"/>
        <end position="22"/>
    </location>
</feature>
<dbReference type="InterPro" id="IPR011047">
    <property type="entry name" value="Quinoprotein_ADH-like_sf"/>
</dbReference>
<sequence length="369" mass="41130">MKMKKMKLRSLFMAIICGLMIAAGFTSCSDDEEDNSWKEGSKVDLPQYRAFVLSEGSYGKNNSHLFFVDPQTDQPSENDIYLTQNGKGLGDTANDMVEEDGNIYVVVNVSKKLLKLNGSGVQQAEYSFDEKLGEPRYICEEDGKLYVSSYGGYVSRFDAKTLALEASVKVDANPEELVEEDDVIYVVCSGYGAGKTLCTINTKTFDKAESIEIANNPQRIVESDDHIYVLAGSPSYNPANYDYSTAVYTYNPQTKKCDYIANATKMMAYDGNLYFTNSTSPNWVTYTTTYNIYDAKSKQVSTWNLKNIPAEVAGNTVYMIERNPYDGSFYLAYTDYASNSTICHFTAAGEYKSKFDAGGINANSMLFLR</sequence>
<dbReference type="Proteomes" id="UP001205531">
    <property type="component" value="Unassembled WGS sequence"/>
</dbReference>
<dbReference type="RefSeq" id="WP_254978421.1">
    <property type="nucleotide sequence ID" value="NZ_JANDWZ010000011.1"/>
</dbReference>
<reference evidence="2" key="1">
    <citation type="submission" date="2022-07" db="EMBL/GenBank/DDBJ databases">
        <title>Prevotella copri.</title>
        <authorList>
            <person name="Yang C."/>
        </authorList>
    </citation>
    <scope>NUCLEOTIDE SEQUENCE</scope>
    <source>
        <strain evidence="2">HF2107</strain>
    </source>
</reference>
<dbReference type="SUPFAM" id="SSF50998">
    <property type="entry name" value="Quinoprotein alcohol dehydrogenase-like"/>
    <property type="match status" value="1"/>
</dbReference>
<dbReference type="AlphaFoldDB" id="A0AAW5IN53"/>
<gene>
    <name evidence="2" type="ORF">NNC64_06555</name>
</gene>
<evidence type="ECO:0000313" key="2">
    <source>
        <dbReference type="EMBL" id="MCP9564226.1"/>
    </source>
</evidence>
<evidence type="ECO:0000313" key="3">
    <source>
        <dbReference type="Proteomes" id="UP001205531"/>
    </source>
</evidence>
<name>A0AAW5IN53_9BACT</name>